<dbReference type="PANTHER" id="PTHR35089">
    <property type="entry name" value="CHAPERONE PROTEIN SKP"/>
    <property type="match status" value="1"/>
</dbReference>
<reference evidence="3" key="1">
    <citation type="submission" date="2018-05" db="EMBL/GenBank/DDBJ databases">
        <authorList>
            <person name="Lanie J.A."/>
            <person name="Ng W.-L."/>
            <person name="Kazmierczak K.M."/>
            <person name="Andrzejewski T.M."/>
            <person name="Davidsen T.M."/>
            <person name="Wayne K.J."/>
            <person name="Tettelin H."/>
            <person name="Glass J.I."/>
            <person name="Rusch D."/>
            <person name="Podicherti R."/>
            <person name="Tsui H.-C.T."/>
            <person name="Winkler M.E."/>
        </authorList>
    </citation>
    <scope>NUCLEOTIDE SEQUENCE</scope>
</reference>
<dbReference type="InterPro" id="IPR005632">
    <property type="entry name" value="Chaperone_Skp"/>
</dbReference>
<dbReference type="Pfam" id="PF03938">
    <property type="entry name" value="OmpH"/>
    <property type="match status" value="1"/>
</dbReference>
<comment type="similarity">
    <text evidence="1">Belongs to the Skp family.</text>
</comment>
<dbReference type="SUPFAM" id="SSF111384">
    <property type="entry name" value="OmpH-like"/>
    <property type="match status" value="1"/>
</dbReference>
<gene>
    <name evidence="3" type="ORF">METZ01_LOCUS66277</name>
</gene>
<evidence type="ECO:0000256" key="1">
    <source>
        <dbReference type="ARBA" id="ARBA00009091"/>
    </source>
</evidence>
<proteinExistence type="inferred from homology"/>
<organism evidence="3">
    <name type="scientific">marine metagenome</name>
    <dbReference type="NCBI Taxonomy" id="408172"/>
    <lineage>
        <taxon>unclassified sequences</taxon>
        <taxon>metagenomes</taxon>
        <taxon>ecological metagenomes</taxon>
    </lineage>
</organism>
<protein>
    <recommendedName>
        <fullName evidence="4">OmpH family outer membrane protein</fullName>
    </recommendedName>
</protein>
<evidence type="ECO:0000313" key="3">
    <source>
        <dbReference type="EMBL" id="SVA13423.1"/>
    </source>
</evidence>
<evidence type="ECO:0008006" key="4">
    <source>
        <dbReference type="Google" id="ProtNLM"/>
    </source>
</evidence>
<dbReference type="AlphaFoldDB" id="A0A381THL5"/>
<dbReference type="SMART" id="SM00935">
    <property type="entry name" value="OmpH"/>
    <property type="match status" value="1"/>
</dbReference>
<dbReference type="GO" id="GO:0050821">
    <property type="term" value="P:protein stabilization"/>
    <property type="evidence" value="ECO:0007669"/>
    <property type="project" value="TreeGrafter"/>
</dbReference>
<dbReference type="Gene3D" id="3.30.910.20">
    <property type="entry name" value="Skp domain"/>
    <property type="match status" value="1"/>
</dbReference>
<keyword evidence="2" id="KW-0732">Signal</keyword>
<dbReference type="GO" id="GO:0051082">
    <property type="term" value="F:unfolded protein binding"/>
    <property type="evidence" value="ECO:0007669"/>
    <property type="project" value="InterPro"/>
</dbReference>
<sequence>MVVTVGPSSALPQGGGGIAVVNNARVFEESNQGKRATQQIQANVSTWREQVTANETQLQGLISQRQTQAAIMTPEALRNLEADIEQKQIDLQRLSDDAQRQMGVTQNEVLAGLDAVITPVVSALASELGYSVVLNSQTPGLLYFNPVSDMTDQLIARLNTMDQ</sequence>
<accession>A0A381THL5</accession>
<evidence type="ECO:0000256" key="2">
    <source>
        <dbReference type="ARBA" id="ARBA00022729"/>
    </source>
</evidence>
<dbReference type="GO" id="GO:0005829">
    <property type="term" value="C:cytosol"/>
    <property type="evidence" value="ECO:0007669"/>
    <property type="project" value="TreeGrafter"/>
</dbReference>
<dbReference type="EMBL" id="UINC01004317">
    <property type="protein sequence ID" value="SVA13423.1"/>
    <property type="molecule type" value="Genomic_DNA"/>
</dbReference>
<name>A0A381THL5_9ZZZZ</name>
<dbReference type="InterPro" id="IPR024930">
    <property type="entry name" value="Skp_dom_sf"/>
</dbReference>
<dbReference type="PANTHER" id="PTHR35089:SF1">
    <property type="entry name" value="CHAPERONE PROTEIN SKP"/>
    <property type="match status" value="1"/>
</dbReference>